<name>A0BSR9_PARTE</name>
<evidence type="ECO:0000256" key="1">
    <source>
        <dbReference type="SAM" id="MobiDB-lite"/>
    </source>
</evidence>
<dbReference type="Proteomes" id="UP000000600">
    <property type="component" value="Unassembled WGS sequence"/>
</dbReference>
<dbReference type="HOGENOM" id="CLU_1067330_0_0_1"/>
<dbReference type="RefSeq" id="XP_001428984.1">
    <property type="nucleotide sequence ID" value="XM_001428947.2"/>
</dbReference>
<evidence type="ECO:0000313" key="2">
    <source>
        <dbReference type="EMBL" id="CAK61586.1"/>
    </source>
</evidence>
<feature type="region of interest" description="Disordered" evidence="1">
    <location>
        <begin position="1"/>
        <end position="29"/>
    </location>
</feature>
<evidence type="ECO:0000313" key="3">
    <source>
        <dbReference type="Proteomes" id="UP000000600"/>
    </source>
</evidence>
<keyword evidence="3" id="KW-1185">Reference proteome</keyword>
<dbReference type="InParanoid" id="A0BSR9"/>
<dbReference type="EMBL" id="CT868014">
    <property type="protein sequence ID" value="CAK61586.1"/>
    <property type="molecule type" value="Genomic_DNA"/>
</dbReference>
<reference evidence="2 3" key="1">
    <citation type="journal article" date="2006" name="Nature">
        <title>Global trends of whole-genome duplications revealed by the ciliate Paramecium tetraurelia.</title>
        <authorList>
            <consortium name="Genoscope"/>
            <person name="Aury J.-M."/>
            <person name="Jaillon O."/>
            <person name="Duret L."/>
            <person name="Noel B."/>
            <person name="Jubin C."/>
            <person name="Porcel B.M."/>
            <person name="Segurens B."/>
            <person name="Daubin V."/>
            <person name="Anthouard V."/>
            <person name="Aiach N."/>
            <person name="Arnaiz O."/>
            <person name="Billaut A."/>
            <person name="Beisson J."/>
            <person name="Blanc I."/>
            <person name="Bouhouche K."/>
            <person name="Camara F."/>
            <person name="Duharcourt S."/>
            <person name="Guigo R."/>
            <person name="Gogendeau D."/>
            <person name="Katinka M."/>
            <person name="Keller A.-M."/>
            <person name="Kissmehl R."/>
            <person name="Klotz C."/>
            <person name="Koll F."/>
            <person name="Le Moue A."/>
            <person name="Lepere C."/>
            <person name="Malinsky S."/>
            <person name="Nowacki M."/>
            <person name="Nowak J.K."/>
            <person name="Plattner H."/>
            <person name="Poulain J."/>
            <person name="Ruiz F."/>
            <person name="Serrano V."/>
            <person name="Zagulski M."/>
            <person name="Dessen P."/>
            <person name="Betermier M."/>
            <person name="Weissenbach J."/>
            <person name="Scarpelli C."/>
            <person name="Schachter V."/>
            <person name="Sperling L."/>
            <person name="Meyer E."/>
            <person name="Cohen J."/>
            <person name="Wincker P."/>
        </authorList>
    </citation>
    <scope>NUCLEOTIDE SEQUENCE [LARGE SCALE GENOMIC DNA]</scope>
    <source>
        <strain evidence="2 3">Stock d4-2</strain>
    </source>
</reference>
<proteinExistence type="predicted"/>
<organism evidence="2 3">
    <name type="scientific">Paramecium tetraurelia</name>
    <dbReference type="NCBI Taxonomy" id="5888"/>
    <lineage>
        <taxon>Eukaryota</taxon>
        <taxon>Sar</taxon>
        <taxon>Alveolata</taxon>
        <taxon>Ciliophora</taxon>
        <taxon>Intramacronucleata</taxon>
        <taxon>Oligohymenophorea</taxon>
        <taxon>Peniculida</taxon>
        <taxon>Parameciidae</taxon>
        <taxon>Paramecium</taxon>
    </lineage>
</organism>
<feature type="compositionally biased region" description="Basic residues" evidence="1">
    <location>
        <begin position="1"/>
        <end position="10"/>
    </location>
</feature>
<dbReference type="GeneID" id="5014768"/>
<dbReference type="AlphaFoldDB" id="A0BSR9"/>
<sequence>MSNRKQKKPLKHQEKENQKENNRGKPCDIQNTTLNIPNIWTNDQTCLRLLKYLSDIGRHNCLHQAGKPGSKDKPGKKVKLESENKYDLNKSEIENTRKYFEKSEEFAGELFGHKCETKRCIVFFFRSNADYKINNYDFIKTSPQDCQDVLIKLSALLTHKFLMDLVTILNQSNNIPYLIDTFVTQWITPSQYSPIIQNLFIKYMIDTMKEKKSMEDFEKKTREDMEKIFFNFLQSPIFKEELEKFIREIKLIFNRENDQYQPQDFEDFEGNQGILQEELGEDQRQSEFVPFLLEEF</sequence>
<dbReference type="KEGG" id="ptm:GSPATT00031818001"/>
<accession>A0BSR9</accession>
<gene>
    <name evidence="2" type="ORF">GSPATT00031818001</name>
</gene>
<dbReference type="OMA" id="NIWTNDQ"/>
<feature type="compositionally biased region" description="Basic and acidic residues" evidence="1">
    <location>
        <begin position="11"/>
        <end position="26"/>
    </location>
</feature>
<dbReference type="OrthoDB" id="310044at2759"/>
<protein>
    <submittedName>
        <fullName evidence="2">Uncharacterized protein</fullName>
    </submittedName>
</protein>